<sequence length="66" mass="7691">MVIFIFALTNALYFYQNGNLVTHLKQQTDTRSTSLDVFFAITDRRNLPILHTVNIKMIKKEQTTLC</sequence>
<gene>
    <name evidence="1" type="ORF">C3B51_00990</name>
</gene>
<accession>A0A4Q7EN27</accession>
<protein>
    <submittedName>
        <fullName evidence="1">Uncharacterized protein</fullName>
    </submittedName>
</protein>
<organism evidence="1 2">
    <name type="scientific">Pseudoalteromonas rubra</name>
    <dbReference type="NCBI Taxonomy" id="43658"/>
    <lineage>
        <taxon>Bacteria</taxon>
        <taxon>Pseudomonadati</taxon>
        <taxon>Pseudomonadota</taxon>
        <taxon>Gammaproteobacteria</taxon>
        <taxon>Alteromonadales</taxon>
        <taxon>Pseudoalteromonadaceae</taxon>
        <taxon>Pseudoalteromonas</taxon>
    </lineage>
</organism>
<evidence type="ECO:0000313" key="1">
    <source>
        <dbReference type="EMBL" id="RZM85256.1"/>
    </source>
</evidence>
<name>A0A4Q7EN27_9GAMM</name>
<dbReference type="Proteomes" id="UP000292345">
    <property type="component" value="Unassembled WGS sequence"/>
</dbReference>
<dbReference type="AlphaFoldDB" id="A0A4Q7EN27"/>
<proteinExistence type="predicted"/>
<evidence type="ECO:0000313" key="2">
    <source>
        <dbReference type="Proteomes" id="UP000292345"/>
    </source>
</evidence>
<comment type="caution">
    <text evidence="1">The sequence shown here is derived from an EMBL/GenBank/DDBJ whole genome shotgun (WGS) entry which is preliminary data.</text>
</comment>
<reference evidence="1 2" key="1">
    <citation type="submission" date="2018-01" db="EMBL/GenBank/DDBJ databases">
        <title>Co-occurrence of chitin degradation, pigmentation and bioactivity in marine Pseudoalteromonas.</title>
        <authorList>
            <person name="Paulsen S."/>
            <person name="Gram L."/>
            <person name="Machado H."/>
        </authorList>
    </citation>
    <scope>NUCLEOTIDE SEQUENCE [LARGE SCALE GENOMIC DNA]</scope>
    <source>
        <strain evidence="1 2">S1946</strain>
    </source>
</reference>
<dbReference type="EMBL" id="PPUZ01000002">
    <property type="protein sequence ID" value="RZM85256.1"/>
    <property type="molecule type" value="Genomic_DNA"/>
</dbReference>